<proteinExistence type="predicted"/>
<name>A0A0P9QGV2_9PSED</name>
<dbReference type="Pfam" id="PF11162">
    <property type="entry name" value="DUF2946"/>
    <property type="match status" value="1"/>
</dbReference>
<protein>
    <recommendedName>
        <fullName evidence="3">DUF2946 domain-containing protein</fullName>
    </recommendedName>
</protein>
<sequence>MSFMSSLKRISPWIACLAVLLNMFAMPLSRAMQTPDMRLMLLGGFCSAGGSSALPQELRKMLDALQIPQSKPVMQHGDCCCGHAGLAALPSSYYRHFLPQYTSNTTLDNPELPTLHPRIRWPSLSPRASPVA</sequence>
<accession>A0A0P9QGV2</accession>
<dbReference type="AlphaFoldDB" id="A0A0P9QGV2"/>
<reference evidence="1 2" key="1">
    <citation type="submission" date="2018-08" db="EMBL/GenBank/DDBJ databases">
        <title>Recombination of ecologically and evolutionarily significant loci maintains genetic cohesion in the Pseudomonas syringae species complex.</title>
        <authorList>
            <person name="Dillon M."/>
            <person name="Thakur S."/>
            <person name="Almeida R.N.D."/>
            <person name="Weir B.S."/>
            <person name="Guttman D.S."/>
        </authorList>
    </citation>
    <scope>NUCLEOTIDE SEQUENCE [LARGE SCALE GENOMIC DNA]</scope>
    <source>
        <strain evidence="1 2">ICMP 4330</strain>
    </source>
</reference>
<dbReference type="InterPro" id="IPR021333">
    <property type="entry name" value="DUF2946"/>
</dbReference>
<evidence type="ECO:0000313" key="1">
    <source>
        <dbReference type="EMBL" id="RMP09769.1"/>
    </source>
</evidence>
<comment type="caution">
    <text evidence="1">The sequence shown here is derived from an EMBL/GenBank/DDBJ whole genome shotgun (WGS) entry which is preliminary data.</text>
</comment>
<dbReference type="EMBL" id="RBQG01000257">
    <property type="protein sequence ID" value="RMP09769.1"/>
    <property type="molecule type" value="Genomic_DNA"/>
</dbReference>
<dbReference type="Proteomes" id="UP000267908">
    <property type="component" value="Unassembled WGS sequence"/>
</dbReference>
<evidence type="ECO:0000313" key="2">
    <source>
        <dbReference type="Proteomes" id="UP000267908"/>
    </source>
</evidence>
<evidence type="ECO:0008006" key="3">
    <source>
        <dbReference type="Google" id="ProtNLM"/>
    </source>
</evidence>
<organism evidence="1 2">
    <name type="scientific">Pseudomonas syringae pv. delphinii</name>
    <dbReference type="NCBI Taxonomy" id="192088"/>
    <lineage>
        <taxon>Bacteria</taxon>
        <taxon>Pseudomonadati</taxon>
        <taxon>Pseudomonadota</taxon>
        <taxon>Gammaproteobacteria</taxon>
        <taxon>Pseudomonadales</taxon>
        <taxon>Pseudomonadaceae</taxon>
        <taxon>Pseudomonas</taxon>
    </lineage>
</organism>
<gene>
    <name evidence="1" type="ORF">ALQ28_04329</name>
</gene>